<dbReference type="PANTHER" id="PTHR46769:SF1">
    <property type="entry name" value="FIBROCYSTIN"/>
    <property type="match status" value="1"/>
</dbReference>
<keyword evidence="3" id="KW-1185">Reference proteome</keyword>
<gene>
    <name evidence="2" type="ORF">AOXY_G6695</name>
</gene>
<protein>
    <submittedName>
        <fullName evidence="2">Uncharacterized protein</fullName>
    </submittedName>
</protein>
<proteinExistence type="predicted"/>
<comment type="caution">
    <text evidence="2">The sequence shown here is derived from an EMBL/GenBank/DDBJ whole genome shotgun (WGS) entry which is preliminary data.</text>
</comment>
<keyword evidence="1" id="KW-0732">Signal</keyword>
<sequence length="123" mass="14036">FSPKVERDEVLIYNGSCNVTIATEAVIECELPEQPITTKITDILSDWGKTIQSNKSFEFCTEWSQNSSWLRGNPPQDGDNVTVERGQMILLVTYTSRIHFLHKNIRKFTNERRPFGSSCSFGC</sequence>
<organism evidence="2 3">
    <name type="scientific">Acipenser oxyrinchus oxyrinchus</name>
    <dbReference type="NCBI Taxonomy" id="40147"/>
    <lineage>
        <taxon>Eukaryota</taxon>
        <taxon>Metazoa</taxon>
        <taxon>Chordata</taxon>
        <taxon>Craniata</taxon>
        <taxon>Vertebrata</taxon>
        <taxon>Euteleostomi</taxon>
        <taxon>Actinopterygii</taxon>
        <taxon>Chondrostei</taxon>
        <taxon>Acipenseriformes</taxon>
        <taxon>Acipenseridae</taxon>
        <taxon>Acipenser</taxon>
    </lineage>
</organism>
<evidence type="ECO:0000313" key="3">
    <source>
        <dbReference type="Proteomes" id="UP001230051"/>
    </source>
</evidence>
<reference evidence="2" key="1">
    <citation type="submission" date="2022-02" db="EMBL/GenBank/DDBJ databases">
        <title>Atlantic sturgeon de novo genome assembly.</title>
        <authorList>
            <person name="Stock M."/>
            <person name="Klopp C."/>
            <person name="Guiguen Y."/>
            <person name="Cabau C."/>
            <person name="Parinello H."/>
            <person name="Santidrian Yebra-Pimentel E."/>
            <person name="Kuhl H."/>
            <person name="Dirks R.P."/>
            <person name="Guessner J."/>
            <person name="Wuertz S."/>
            <person name="Du K."/>
            <person name="Schartl M."/>
        </authorList>
    </citation>
    <scope>NUCLEOTIDE SEQUENCE</scope>
    <source>
        <strain evidence="2">STURGEONOMICS-FGT-2020</strain>
        <tissue evidence="2">Whole blood</tissue>
    </source>
</reference>
<evidence type="ECO:0000256" key="1">
    <source>
        <dbReference type="ARBA" id="ARBA00022729"/>
    </source>
</evidence>
<dbReference type="Proteomes" id="UP001230051">
    <property type="component" value="Unassembled WGS sequence"/>
</dbReference>
<evidence type="ECO:0000313" key="2">
    <source>
        <dbReference type="EMBL" id="KAK1171785.1"/>
    </source>
</evidence>
<dbReference type="EMBL" id="JAGXEW010000005">
    <property type="protein sequence ID" value="KAK1171785.1"/>
    <property type="molecule type" value="Genomic_DNA"/>
</dbReference>
<dbReference type="InterPro" id="IPR052387">
    <property type="entry name" value="Fibrocystin"/>
</dbReference>
<feature type="non-terminal residue" evidence="2">
    <location>
        <position position="1"/>
    </location>
</feature>
<accession>A0AAD8GCI8</accession>
<dbReference type="PANTHER" id="PTHR46769">
    <property type="entry name" value="POLYCYSTIC KIDNEY AND HEPATIC DISEASE 1 (AUTOSOMAL RECESSIVE)-LIKE 1"/>
    <property type="match status" value="1"/>
</dbReference>
<dbReference type="AlphaFoldDB" id="A0AAD8GCI8"/>
<name>A0AAD8GCI8_ACIOX</name>